<dbReference type="AlphaFoldDB" id="A0A5C6THA6"/>
<evidence type="ECO:0000313" key="1">
    <source>
        <dbReference type="EMBL" id="TXC10156.1"/>
    </source>
</evidence>
<sequence length="82" mass="9193">MSWWGSSYVWLQYQYPDQQQTRDRAQTNSKANTQPSIAHCHSGSCPVIQDRGGQWASIEALSGSLTYARQHALVPDLDVLVT</sequence>
<dbReference type="EMBL" id="VMNF01000004">
    <property type="protein sequence ID" value="TXC10156.1"/>
    <property type="molecule type" value="Genomic_DNA"/>
</dbReference>
<proteinExistence type="predicted"/>
<evidence type="ECO:0000313" key="2">
    <source>
        <dbReference type="Proteomes" id="UP000321331"/>
    </source>
</evidence>
<dbReference type="Proteomes" id="UP000321331">
    <property type="component" value="Unassembled WGS sequence"/>
</dbReference>
<organism evidence="1 2">
    <name type="scientific">Fusarium oxysporum f. sp. cubense</name>
    <dbReference type="NCBI Taxonomy" id="61366"/>
    <lineage>
        <taxon>Eukaryota</taxon>
        <taxon>Fungi</taxon>
        <taxon>Dikarya</taxon>
        <taxon>Ascomycota</taxon>
        <taxon>Pezizomycotina</taxon>
        <taxon>Sordariomycetes</taxon>
        <taxon>Hypocreomycetidae</taxon>
        <taxon>Hypocreales</taxon>
        <taxon>Nectriaceae</taxon>
        <taxon>Fusarium</taxon>
        <taxon>Fusarium oxysporum species complex</taxon>
    </lineage>
</organism>
<protein>
    <submittedName>
        <fullName evidence="1">Uncharacterized protein</fullName>
    </submittedName>
</protein>
<accession>A0A5C6THA6</accession>
<name>A0A5C6THA6_FUSOC</name>
<comment type="caution">
    <text evidence="1">The sequence shown here is derived from an EMBL/GenBank/DDBJ whole genome shotgun (WGS) entry which is preliminary data.</text>
</comment>
<gene>
    <name evidence="1" type="ORF">FocTR4_00005652</name>
</gene>
<reference evidence="1 2" key="1">
    <citation type="submission" date="2019-07" db="EMBL/GenBank/DDBJ databases">
        <title>The First High-Quality Draft Genome Sequence of the Causal Agent of the Current Panama Disease Epidemic.</title>
        <authorList>
            <person name="Warmington R.J."/>
            <person name="Kay W."/>
            <person name="Jeffries A."/>
            <person name="Bebber D."/>
            <person name="Moore K."/>
            <person name="Studholme D.J."/>
        </authorList>
    </citation>
    <scope>NUCLEOTIDE SEQUENCE [LARGE SCALE GENOMIC DNA]</scope>
    <source>
        <strain evidence="1 2">TR4</strain>
    </source>
</reference>